<proteinExistence type="predicted"/>
<organism evidence="2 3">
    <name type="scientific">Rhizopogon vesiculosus</name>
    <dbReference type="NCBI Taxonomy" id="180088"/>
    <lineage>
        <taxon>Eukaryota</taxon>
        <taxon>Fungi</taxon>
        <taxon>Dikarya</taxon>
        <taxon>Basidiomycota</taxon>
        <taxon>Agaricomycotina</taxon>
        <taxon>Agaricomycetes</taxon>
        <taxon>Agaricomycetidae</taxon>
        <taxon>Boletales</taxon>
        <taxon>Suillineae</taxon>
        <taxon>Rhizopogonaceae</taxon>
        <taxon>Rhizopogon</taxon>
    </lineage>
</organism>
<reference evidence="2 3" key="1">
    <citation type="submission" date="2016-03" db="EMBL/GenBank/DDBJ databases">
        <title>Comparative genomics of the ectomycorrhizal sister species Rhizopogon vinicolor and Rhizopogon vesiculosus (Basidiomycota: Boletales) reveals a divergence of the mating type B locus.</title>
        <authorList>
            <person name="Mujic A.B."/>
            <person name="Kuo A."/>
            <person name="Tritt A."/>
            <person name="Lipzen A."/>
            <person name="Chen C."/>
            <person name="Johnson J."/>
            <person name="Sharma A."/>
            <person name="Barry K."/>
            <person name="Grigoriev I.V."/>
            <person name="Spatafora J.W."/>
        </authorList>
    </citation>
    <scope>NUCLEOTIDE SEQUENCE [LARGE SCALE GENOMIC DNA]</scope>
    <source>
        <strain evidence="2 3">AM-OR11-056</strain>
    </source>
</reference>
<evidence type="ECO:0000256" key="1">
    <source>
        <dbReference type="SAM" id="MobiDB-lite"/>
    </source>
</evidence>
<sequence>MVTSSPPRQPAPNSYMGRRPRR</sequence>
<evidence type="ECO:0000313" key="3">
    <source>
        <dbReference type="Proteomes" id="UP000183567"/>
    </source>
</evidence>
<dbReference type="Proteomes" id="UP000183567">
    <property type="component" value="Unassembled WGS sequence"/>
</dbReference>
<comment type="caution">
    <text evidence="2">The sequence shown here is derived from an EMBL/GenBank/DDBJ whole genome shotgun (WGS) entry which is preliminary data.</text>
</comment>
<evidence type="ECO:0000313" key="2">
    <source>
        <dbReference type="EMBL" id="OJA21349.1"/>
    </source>
</evidence>
<dbReference type="EMBL" id="LVVM01000183">
    <property type="protein sequence ID" value="OJA21349.1"/>
    <property type="molecule type" value="Genomic_DNA"/>
</dbReference>
<keyword evidence="3" id="KW-1185">Reference proteome</keyword>
<feature type="non-terminal residue" evidence="2">
    <location>
        <position position="22"/>
    </location>
</feature>
<protein>
    <submittedName>
        <fullName evidence="2">Uncharacterized protein</fullName>
    </submittedName>
</protein>
<accession>A0A1J8QK84</accession>
<gene>
    <name evidence="2" type="ORF">AZE42_12221</name>
</gene>
<feature type="region of interest" description="Disordered" evidence="1">
    <location>
        <begin position="1"/>
        <end position="22"/>
    </location>
</feature>
<name>A0A1J8QK84_9AGAM</name>
<dbReference type="AlphaFoldDB" id="A0A1J8QK84"/>